<reference evidence="1" key="1">
    <citation type="submission" date="2024-02" db="EMBL/GenBank/DDBJ databases">
        <title>Bacterial skin colonization with Propionibacterium avidum as a risk factor for Periprosthetic Joint Infections - a single-center prospective study.</title>
        <authorList>
            <person name="Achermann Y."/>
        </authorList>
    </citation>
    <scope>NUCLEOTIDE SEQUENCE</scope>
    <source>
        <strain evidence="1">PAVI-2017310195</strain>
    </source>
</reference>
<dbReference type="RefSeq" id="WP_334353134.1">
    <property type="nucleotide sequence ID" value="NZ_JBAKUA010000002.1"/>
</dbReference>
<organism evidence="1 2">
    <name type="scientific">Cutibacterium avidum</name>
    <dbReference type="NCBI Taxonomy" id="33010"/>
    <lineage>
        <taxon>Bacteria</taxon>
        <taxon>Bacillati</taxon>
        <taxon>Actinomycetota</taxon>
        <taxon>Actinomycetes</taxon>
        <taxon>Propionibacteriales</taxon>
        <taxon>Propionibacteriaceae</taxon>
        <taxon>Cutibacterium</taxon>
    </lineage>
</organism>
<sequence>MYRIEESNLLRGRARYEPVEDWGDKIPNPPKLETMDPDSIVRVLDHIDPANNEIHHMAMMLAIDIREPSEIQVINNGIGWIGEPTDILPDGYKVPLG</sequence>
<comment type="caution">
    <text evidence="1">The sequence shown here is derived from an EMBL/GenBank/DDBJ whole genome shotgun (WGS) entry which is preliminary data.</text>
</comment>
<dbReference type="EMBL" id="JBAKUA010000002">
    <property type="protein sequence ID" value="MEH1545737.1"/>
    <property type="molecule type" value="Genomic_DNA"/>
</dbReference>
<proteinExistence type="predicted"/>
<evidence type="ECO:0000313" key="2">
    <source>
        <dbReference type="Proteomes" id="UP001309299"/>
    </source>
</evidence>
<name>A0AB35XF36_9ACTN</name>
<accession>A0AB35XF36</accession>
<evidence type="ECO:0000313" key="1">
    <source>
        <dbReference type="EMBL" id="MEH1545737.1"/>
    </source>
</evidence>
<dbReference type="AlphaFoldDB" id="A0AB35XF36"/>
<dbReference type="Proteomes" id="UP001309299">
    <property type="component" value="Unassembled WGS sequence"/>
</dbReference>
<protein>
    <submittedName>
        <fullName evidence="1">Uncharacterized protein</fullName>
    </submittedName>
</protein>
<gene>
    <name evidence="1" type="ORF">V7F78_01620</name>
</gene>